<dbReference type="AlphaFoldDB" id="A0A974I5T7"/>
<dbReference type="OMA" id="PANHAHM"/>
<gene>
    <name evidence="1" type="ORF">XELAEV_18008143mg</name>
</gene>
<dbReference type="Proteomes" id="UP000694892">
    <property type="component" value="Chromosome 1L"/>
</dbReference>
<proteinExistence type="predicted"/>
<reference evidence="2" key="1">
    <citation type="journal article" date="2016" name="Nature">
        <title>Genome evolution in the allotetraploid frog Xenopus laevis.</title>
        <authorList>
            <person name="Session A.M."/>
            <person name="Uno Y."/>
            <person name="Kwon T."/>
            <person name="Chapman J.A."/>
            <person name="Toyoda A."/>
            <person name="Takahashi S."/>
            <person name="Fukui A."/>
            <person name="Hikosaka A."/>
            <person name="Suzuki A."/>
            <person name="Kondo M."/>
            <person name="van Heeringen S.J."/>
            <person name="Quigley I."/>
            <person name="Heinz S."/>
            <person name="Ogino H."/>
            <person name="Ochi H."/>
            <person name="Hellsten U."/>
            <person name="Lyons J.B."/>
            <person name="Simakov O."/>
            <person name="Putnam N."/>
            <person name="Stites J."/>
            <person name="Kuroki Y."/>
            <person name="Tanaka T."/>
            <person name="Michiue T."/>
            <person name="Watanabe M."/>
            <person name="Bogdanovic O."/>
            <person name="Lister R."/>
            <person name="Georgiou G."/>
            <person name="Paranjpe S.S."/>
            <person name="van Kruijsbergen I."/>
            <person name="Shu S."/>
            <person name="Carlson J."/>
            <person name="Kinoshita T."/>
            <person name="Ohta Y."/>
            <person name="Mawaribuchi S."/>
            <person name="Jenkins J."/>
            <person name="Grimwood J."/>
            <person name="Schmutz J."/>
            <person name="Mitros T."/>
            <person name="Mozaffari S.V."/>
            <person name="Suzuki Y."/>
            <person name="Haramoto Y."/>
            <person name="Yamamoto T.S."/>
            <person name="Takagi C."/>
            <person name="Heald R."/>
            <person name="Miller K."/>
            <person name="Haudenschild C."/>
            <person name="Kitzman J."/>
            <person name="Nakayama T."/>
            <person name="Izutsu Y."/>
            <person name="Robert J."/>
            <person name="Fortriede J."/>
            <person name="Burns K."/>
            <person name="Lotay V."/>
            <person name="Karimi K."/>
            <person name="Yasuoka Y."/>
            <person name="Dichmann D.S."/>
            <person name="Flajnik M.F."/>
            <person name="Houston D.W."/>
            <person name="Shendure J."/>
            <person name="DuPasquier L."/>
            <person name="Vize P.D."/>
            <person name="Zorn A.M."/>
            <person name="Ito M."/>
            <person name="Marcotte E.M."/>
            <person name="Wallingford J.B."/>
            <person name="Ito Y."/>
            <person name="Asashima M."/>
            <person name="Ueno N."/>
            <person name="Matsuda Y."/>
            <person name="Veenstra G.J."/>
            <person name="Fujiyama A."/>
            <person name="Harland R.M."/>
            <person name="Taira M."/>
            <person name="Rokhsar D.S."/>
        </authorList>
    </citation>
    <scope>NUCLEOTIDE SEQUENCE [LARGE SCALE GENOMIC DNA]</scope>
    <source>
        <strain evidence="2">J</strain>
    </source>
</reference>
<dbReference type="EMBL" id="CM004466">
    <property type="protein sequence ID" value="OCU02379.1"/>
    <property type="molecule type" value="Genomic_DNA"/>
</dbReference>
<evidence type="ECO:0000313" key="1">
    <source>
        <dbReference type="EMBL" id="OCU02379.1"/>
    </source>
</evidence>
<evidence type="ECO:0000313" key="2">
    <source>
        <dbReference type="Proteomes" id="UP000694892"/>
    </source>
</evidence>
<sequence>MGTLKHMFWDCRKLQKYWEEVFATLTNVLGTPLVASPELAILGACDDSQFNRDQLVIVRQSLFHAHKCLTQQWKSVAPPTHQMWMVQMLNFINCMSYLYTKRGSSTKFDKVWGSWPAS</sequence>
<organism evidence="1 2">
    <name type="scientific">Xenopus laevis</name>
    <name type="common">African clawed frog</name>
    <dbReference type="NCBI Taxonomy" id="8355"/>
    <lineage>
        <taxon>Eukaryota</taxon>
        <taxon>Metazoa</taxon>
        <taxon>Chordata</taxon>
        <taxon>Craniata</taxon>
        <taxon>Vertebrata</taxon>
        <taxon>Euteleostomi</taxon>
        <taxon>Amphibia</taxon>
        <taxon>Batrachia</taxon>
        <taxon>Anura</taxon>
        <taxon>Pipoidea</taxon>
        <taxon>Pipidae</taxon>
        <taxon>Xenopodinae</taxon>
        <taxon>Xenopus</taxon>
        <taxon>Xenopus</taxon>
    </lineage>
</organism>
<name>A0A974I5T7_XENLA</name>
<protein>
    <submittedName>
        <fullName evidence="1">Uncharacterized protein</fullName>
    </submittedName>
</protein>
<accession>A0A974I5T7</accession>